<dbReference type="GO" id="GO:0000981">
    <property type="term" value="F:DNA-binding transcription factor activity, RNA polymerase II-specific"/>
    <property type="evidence" value="ECO:0007669"/>
    <property type="project" value="InterPro"/>
</dbReference>
<dbReference type="SMART" id="SM00906">
    <property type="entry name" value="Fungal_trans"/>
    <property type="match status" value="1"/>
</dbReference>
<name>A0A9P3BFA9_9EURO</name>
<feature type="domain" description="Zn(2)-C6 fungal-type" evidence="7">
    <location>
        <begin position="49"/>
        <end position="78"/>
    </location>
</feature>
<evidence type="ECO:0000256" key="2">
    <source>
        <dbReference type="ARBA" id="ARBA00023015"/>
    </source>
</evidence>
<dbReference type="GO" id="GO:0008270">
    <property type="term" value="F:zinc ion binding"/>
    <property type="evidence" value="ECO:0007669"/>
    <property type="project" value="InterPro"/>
</dbReference>
<evidence type="ECO:0000259" key="7">
    <source>
        <dbReference type="PROSITE" id="PS50048"/>
    </source>
</evidence>
<dbReference type="RefSeq" id="XP_043158809.1">
    <property type="nucleotide sequence ID" value="XM_043302874.1"/>
</dbReference>
<dbReference type="InterPro" id="IPR051127">
    <property type="entry name" value="Fungal_SecMet_Regulators"/>
</dbReference>
<organism evidence="8 9">
    <name type="scientific">Aspergillus pseudoviridinutans</name>
    <dbReference type="NCBI Taxonomy" id="1517512"/>
    <lineage>
        <taxon>Eukaryota</taxon>
        <taxon>Fungi</taxon>
        <taxon>Dikarya</taxon>
        <taxon>Ascomycota</taxon>
        <taxon>Pezizomycotina</taxon>
        <taxon>Eurotiomycetes</taxon>
        <taxon>Eurotiomycetidae</taxon>
        <taxon>Eurotiales</taxon>
        <taxon>Aspergillaceae</taxon>
        <taxon>Aspergillus</taxon>
        <taxon>Aspergillus subgen. Fumigati</taxon>
    </lineage>
</organism>
<dbReference type="Pfam" id="PF00172">
    <property type="entry name" value="Zn_clus"/>
    <property type="match status" value="1"/>
</dbReference>
<feature type="region of interest" description="Disordered" evidence="6">
    <location>
        <begin position="128"/>
        <end position="148"/>
    </location>
</feature>
<keyword evidence="3" id="KW-0238">DNA-binding</keyword>
<dbReference type="PANTHER" id="PTHR47424">
    <property type="entry name" value="REGULATORY PROTEIN GAL4"/>
    <property type="match status" value="1"/>
</dbReference>
<sequence>MSRCGKDRKTRPVTAAKARQIMGSESPKRGADIPGQPPSKKRAKYTQVACNECKRRKLKCSGETVCSRCAHDNVQCIYVPTTHALSNRTISSPEVQVNDERFSTRLSTVDRQIEALQREMRAMSARLRQLESASPSTTNNSSTVISTVSSSSTTAGLHRIMNRPQSPSYVGPTSAEFGLTARQRHADDFDSGDDLISTAVQSPAAPLRDDISSDDPLRCLGSAEALRLVGVYENTVGLMYPCVDLESVRTYIAEYFRDKDGVGPGSPATLDQEWFFARDIEVLKILLATALLAESHGRSERAALLADSVEDRFATRLKVPEVDMKELLILTLLSIFHSYRDDEVISWRLIGMAVRGSMQLGLHCQETWQKTGGVFPGELQCEYASRLFWCIYVLDRKWSFGTGLPFAIQDSDMDTNLPEPGTSTPYLTCMIHYARLSTKIWGLVVGWRNRPRAATADYCAYLDFQVQQWIQSIPPELRFDAAQLPTRSERAGRAATVTVTPQPQSQSHTQTDSMMMLQVLLALQANQLRILVYRQNLFSSESIETNVPGASTAVETAKSTVHMLDFFSRVSPLYFQRPEPFNYFLISALAALFLAVLHAPARFSQVCRPEFYTAVDMVRRSSTRARTSRRLQKIIKSLKMIWMNLGAQRPKEPVQKNGANRRTPLGLVATGTPLSMGSHAEPPDTQRPMSGVPTPQHPASAYLRSMTSPTTVLVDETSCEDLTSFFEMAGGFYFDSRMGNGGASAEGLLPDAATEGFDAFQAEDEALTRVMAGLL</sequence>
<feature type="region of interest" description="Disordered" evidence="6">
    <location>
        <begin position="1"/>
        <end position="41"/>
    </location>
</feature>
<keyword evidence="5" id="KW-0539">Nucleus</keyword>
<dbReference type="GeneID" id="67005590"/>
<evidence type="ECO:0000256" key="5">
    <source>
        <dbReference type="ARBA" id="ARBA00023242"/>
    </source>
</evidence>
<dbReference type="GO" id="GO:0000978">
    <property type="term" value="F:RNA polymerase II cis-regulatory region sequence-specific DNA binding"/>
    <property type="evidence" value="ECO:0007669"/>
    <property type="project" value="TreeGrafter"/>
</dbReference>
<dbReference type="OrthoDB" id="39175at2759"/>
<evidence type="ECO:0000313" key="8">
    <source>
        <dbReference type="EMBL" id="GIJ88063.1"/>
    </source>
</evidence>
<comment type="caution">
    <text evidence="8">The sequence shown here is derived from an EMBL/GenBank/DDBJ whole genome shotgun (WGS) entry which is preliminary data.</text>
</comment>
<keyword evidence="9" id="KW-1185">Reference proteome</keyword>
<keyword evidence="4" id="KW-0804">Transcription</keyword>
<evidence type="ECO:0000313" key="9">
    <source>
        <dbReference type="Proteomes" id="UP001043456"/>
    </source>
</evidence>
<gene>
    <name evidence="8" type="ORF">Asppvi_006979</name>
</gene>
<dbReference type="GO" id="GO:0005634">
    <property type="term" value="C:nucleus"/>
    <property type="evidence" value="ECO:0007669"/>
    <property type="project" value="TreeGrafter"/>
</dbReference>
<keyword evidence="1" id="KW-0479">Metal-binding</keyword>
<evidence type="ECO:0000256" key="6">
    <source>
        <dbReference type="SAM" id="MobiDB-lite"/>
    </source>
</evidence>
<protein>
    <recommendedName>
        <fullName evidence="7">Zn(2)-C6 fungal-type domain-containing protein</fullName>
    </recommendedName>
</protein>
<accession>A0A9P3BFA9</accession>
<evidence type="ECO:0000256" key="1">
    <source>
        <dbReference type="ARBA" id="ARBA00022723"/>
    </source>
</evidence>
<dbReference type="PANTHER" id="PTHR47424:SF5">
    <property type="entry name" value="ZN(II)2CYS6 TRANSCRIPTION FACTOR (EUROFUNG)"/>
    <property type="match status" value="1"/>
</dbReference>
<dbReference type="Proteomes" id="UP001043456">
    <property type="component" value="Unassembled WGS sequence"/>
</dbReference>
<dbReference type="AlphaFoldDB" id="A0A9P3BFA9"/>
<dbReference type="Pfam" id="PF04082">
    <property type="entry name" value="Fungal_trans"/>
    <property type="match status" value="1"/>
</dbReference>
<dbReference type="PROSITE" id="PS50048">
    <property type="entry name" value="ZN2_CY6_FUNGAL_2"/>
    <property type="match status" value="1"/>
</dbReference>
<dbReference type="CDD" id="cd00067">
    <property type="entry name" value="GAL4"/>
    <property type="match status" value="1"/>
</dbReference>
<dbReference type="EMBL" id="BHVY01000004">
    <property type="protein sequence ID" value="GIJ88063.1"/>
    <property type="molecule type" value="Genomic_DNA"/>
</dbReference>
<proteinExistence type="predicted"/>
<dbReference type="GO" id="GO:0006351">
    <property type="term" value="P:DNA-templated transcription"/>
    <property type="evidence" value="ECO:0007669"/>
    <property type="project" value="InterPro"/>
</dbReference>
<reference evidence="8 9" key="1">
    <citation type="submission" date="2018-10" db="EMBL/GenBank/DDBJ databases">
        <title>Pan-genome distribution and transcriptional activeness of fungal secondary metabolism genes in Aspergillus section Fumigati.</title>
        <authorList>
            <person name="Takahashi H."/>
            <person name="Umemura M."/>
            <person name="Ninomiya A."/>
            <person name="Kusuya Y."/>
            <person name="Urayama S."/>
            <person name="Shimizu M."/>
            <person name="Watanabe A."/>
            <person name="Kamei K."/>
            <person name="Yaguchi T."/>
            <person name="Hagiwara D."/>
        </authorList>
    </citation>
    <scope>NUCLEOTIDE SEQUENCE [LARGE SCALE GENOMIC DNA]</scope>
    <source>
        <strain evidence="8 9">IFM 55266</strain>
    </source>
</reference>
<dbReference type="Gene3D" id="4.10.240.10">
    <property type="entry name" value="Zn(2)-C6 fungal-type DNA-binding domain"/>
    <property type="match status" value="1"/>
</dbReference>
<dbReference type="InterPro" id="IPR001138">
    <property type="entry name" value="Zn2Cys6_DnaBD"/>
</dbReference>
<dbReference type="SUPFAM" id="SSF57701">
    <property type="entry name" value="Zn2/Cys6 DNA-binding domain"/>
    <property type="match status" value="1"/>
</dbReference>
<keyword evidence="2" id="KW-0805">Transcription regulation</keyword>
<dbReference type="CDD" id="cd12148">
    <property type="entry name" value="fungal_TF_MHR"/>
    <property type="match status" value="1"/>
</dbReference>
<dbReference type="SMART" id="SM00066">
    <property type="entry name" value="GAL4"/>
    <property type="match status" value="1"/>
</dbReference>
<dbReference type="InterPro" id="IPR007219">
    <property type="entry name" value="XnlR_reg_dom"/>
</dbReference>
<evidence type="ECO:0000256" key="4">
    <source>
        <dbReference type="ARBA" id="ARBA00023163"/>
    </source>
</evidence>
<evidence type="ECO:0000256" key="3">
    <source>
        <dbReference type="ARBA" id="ARBA00023125"/>
    </source>
</evidence>
<feature type="region of interest" description="Disordered" evidence="6">
    <location>
        <begin position="670"/>
        <end position="695"/>
    </location>
</feature>
<dbReference type="InterPro" id="IPR036864">
    <property type="entry name" value="Zn2-C6_fun-type_DNA-bd_sf"/>
</dbReference>
<dbReference type="PROSITE" id="PS00463">
    <property type="entry name" value="ZN2_CY6_FUNGAL_1"/>
    <property type="match status" value="1"/>
</dbReference>
<feature type="compositionally biased region" description="Low complexity" evidence="6">
    <location>
        <begin position="132"/>
        <end position="148"/>
    </location>
</feature>
<dbReference type="GO" id="GO:0000435">
    <property type="term" value="P:positive regulation of transcription from RNA polymerase II promoter by galactose"/>
    <property type="evidence" value="ECO:0007669"/>
    <property type="project" value="TreeGrafter"/>
</dbReference>